<keyword evidence="2" id="KW-1185">Reference proteome</keyword>
<sequence>MGSLVIVRSGFPGLDRVPRDAGIYPVEARAVAEALERAGWRVEFADAVPKFVAMDEDVWLPVLRFEDPVPGERAAGAVSALVDALDAGGKLHLEYHRRTGDGHVENLRASGTAADLRGLLATVARES</sequence>
<evidence type="ECO:0000313" key="2">
    <source>
        <dbReference type="Proteomes" id="UP001165079"/>
    </source>
</evidence>
<comment type="caution">
    <text evidence="1">The sequence shown here is derived from an EMBL/GenBank/DDBJ whole genome shotgun (WGS) entry which is preliminary data.</text>
</comment>
<gene>
    <name evidence="1" type="ORF">Afil01_50460</name>
</gene>
<organism evidence="1 2">
    <name type="scientific">Actinorhabdospora filicis</name>
    <dbReference type="NCBI Taxonomy" id="1785913"/>
    <lineage>
        <taxon>Bacteria</taxon>
        <taxon>Bacillati</taxon>
        <taxon>Actinomycetota</taxon>
        <taxon>Actinomycetes</taxon>
        <taxon>Micromonosporales</taxon>
        <taxon>Micromonosporaceae</taxon>
        <taxon>Actinorhabdospora</taxon>
    </lineage>
</organism>
<dbReference type="Proteomes" id="UP001165079">
    <property type="component" value="Unassembled WGS sequence"/>
</dbReference>
<protein>
    <submittedName>
        <fullName evidence="1">Uncharacterized protein</fullName>
    </submittedName>
</protein>
<accession>A0A9W6WB33</accession>
<proteinExistence type="predicted"/>
<reference evidence="1" key="1">
    <citation type="submission" date="2023-03" db="EMBL/GenBank/DDBJ databases">
        <title>Actinorhabdospora filicis NBRC 111898.</title>
        <authorList>
            <person name="Ichikawa N."/>
            <person name="Sato H."/>
            <person name="Tonouchi N."/>
        </authorList>
    </citation>
    <scope>NUCLEOTIDE SEQUENCE</scope>
    <source>
        <strain evidence="1">NBRC 111898</strain>
    </source>
</reference>
<dbReference type="RefSeq" id="WP_285665363.1">
    <property type="nucleotide sequence ID" value="NZ_BSTX01000003.1"/>
</dbReference>
<evidence type="ECO:0000313" key="1">
    <source>
        <dbReference type="EMBL" id="GLZ80239.1"/>
    </source>
</evidence>
<name>A0A9W6WB33_9ACTN</name>
<dbReference type="EMBL" id="BSTX01000003">
    <property type="protein sequence ID" value="GLZ80239.1"/>
    <property type="molecule type" value="Genomic_DNA"/>
</dbReference>
<dbReference type="AlphaFoldDB" id="A0A9W6WB33"/>